<sequence length="14" mass="1645">MTQDTNPDQRTKLP</sequence>
<protein>
    <submittedName>
        <fullName evidence="1">Uncharacterized protein</fullName>
    </submittedName>
</protein>
<name>A0A0E9UXM8_ANGAN</name>
<dbReference type="EMBL" id="GBXM01029302">
    <property type="protein sequence ID" value="JAH79275.1"/>
    <property type="molecule type" value="Transcribed_RNA"/>
</dbReference>
<dbReference type="EMBL" id="GBXM01029928">
    <property type="protein sequence ID" value="JAH78649.1"/>
    <property type="molecule type" value="Transcribed_RNA"/>
</dbReference>
<proteinExistence type="predicted"/>
<dbReference type="EMBL" id="GBXM01025566">
    <property type="protein sequence ID" value="JAH83011.1"/>
    <property type="molecule type" value="Transcribed_RNA"/>
</dbReference>
<dbReference type="EMBL" id="GBXM01037943">
    <property type="protein sequence ID" value="JAH70634.1"/>
    <property type="molecule type" value="Transcribed_RNA"/>
</dbReference>
<organism evidence="1">
    <name type="scientific">Anguilla anguilla</name>
    <name type="common">European freshwater eel</name>
    <name type="synonym">Muraena anguilla</name>
    <dbReference type="NCBI Taxonomy" id="7936"/>
    <lineage>
        <taxon>Eukaryota</taxon>
        <taxon>Metazoa</taxon>
        <taxon>Chordata</taxon>
        <taxon>Craniata</taxon>
        <taxon>Vertebrata</taxon>
        <taxon>Euteleostomi</taxon>
        <taxon>Actinopterygii</taxon>
        <taxon>Neopterygii</taxon>
        <taxon>Teleostei</taxon>
        <taxon>Anguilliformes</taxon>
        <taxon>Anguillidae</taxon>
        <taxon>Anguilla</taxon>
    </lineage>
</organism>
<dbReference type="EMBL" id="GBXM01055510">
    <property type="protein sequence ID" value="JAH53067.1"/>
    <property type="molecule type" value="Transcribed_RNA"/>
</dbReference>
<accession>A0A0E9UXM8</accession>
<reference evidence="1" key="2">
    <citation type="journal article" date="2015" name="Fish Shellfish Immunol.">
        <title>Early steps in the European eel (Anguilla anguilla)-Vibrio vulnificus interaction in the gills: Role of the RtxA13 toxin.</title>
        <authorList>
            <person name="Callol A."/>
            <person name="Pajuelo D."/>
            <person name="Ebbesson L."/>
            <person name="Teles M."/>
            <person name="MacKenzie S."/>
            <person name="Amaro C."/>
        </authorList>
    </citation>
    <scope>NUCLEOTIDE SEQUENCE</scope>
</reference>
<evidence type="ECO:0000313" key="1">
    <source>
        <dbReference type="EMBL" id="JAH70634.1"/>
    </source>
</evidence>
<dbReference type="EMBL" id="GBXM01041643">
    <property type="protein sequence ID" value="JAH66934.1"/>
    <property type="molecule type" value="Transcribed_RNA"/>
</dbReference>
<dbReference type="EMBL" id="GBXM01058323">
    <property type="protein sequence ID" value="JAH50254.1"/>
    <property type="molecule type" value="Transcribed_RNA"/>
</dbReference>
<reference evidence="1" key="1">
    <citation type="submission" date="2014-11" db="EMBL/GenBank/DDBJ databases">
        <authorList>
            <person name="Amaro Gonzalez C."/>
        </authorList>
    </citation>
    <scope>NUCLEOTIDE SEQUENCE</scope>
</reference>